<evidence type="ECO:0000256" key="1">
    <source>
        <dbReference type="SAM" id="Phobius"/>
    </source>
</evidence>
<feature type="transmembrane region" description="Helical" evidence="1">
    <location>
        <begin position="55"/>
        <end position="72"/>
    </location>
</feature>
<accession>A0A0K2VF38</accession>
<sequence length="73" mass="8864">MIWYFKGLLSMILHKTRSFWPLWMSSTVNNFLFLCVSYSSLLCNPIKGWLYRDKFLYVNLYYNLIIFTKVYAS</sequence>
<reference evidence="2" key="1">
    <citation type="submission" date="2014-05" db="EMBL/GenBank/DDBJ databases">
        <authorList>
            <person name="Chronopoulou M."/>
        </authorList>
    </citation>
    <scope>NUCLEOTIDE SEQUENCE</scope>
    <source>
        <tissue evidence="2">Whole organism</tissue>
    </source>
</reference>
<evidence type="ECO:0000313" key="2">
    <source>
        <dbReference type="EMBL" id="CDW48511.1"/>
    </source>
</evidence>
<dbReference type="EMBL" id="HACA01031150">
    <property type="protein sequence ID" value="CDW48511.1"/>
    <property type="molecule type" value="Transcribed_RNA"/>
</dbReference>
<keyword evidence="1" id="KW-1133">Transmembrane helix</keyword>
<keyword evidence="1" id="KW-0812">Transmembrane</keyword>
<protein>
    <submittedName>
        <fullName evidence="2">Uncharacterized protein</fullName>
    </submittedName>
</protein>
<organism evidence="2">
    <name type="scientific">Lepeophtheirus salmonis</name>
    <name type="common">Salmon louse</name>
    <name type="synonym">Caligus salmonis</name>
    <dbReference type="NCBI Taxonomy" id="72036"/>
    <lineage>
        <taxon>Eukaryota</taxon>
        <taxon>Metazoa</taxon>
        <taxon>Ecdysozoa</taxon>
        <taxon>Arthropoda</taxon>
        <taxon>Crustacea</taxon>
        <taxon>Multicrustacea</taxon>
        <taxon>Hexanauplia</taxon>
        <taxon>Copepoda</taxon>
        <taxon>Siphonostomatoida</taxon>
        <taxon>Caligidae</taxon>
        <taxon>Lepeophtheirus</taxon>
    </lineage>
</organism>
<proteinExistence type="predicted"/>
<name>A0A0K2VF38_LEPSM</name>
<keyword evidence="1" id="KW-0472">Membrane</keyword>
<feature type="transmembrane region" description="Helical" evidence="1">
    <location>
        <begin position="20"/>
        <end position="43"/>
    </location>
</feature>
<dbReference type="AlphaFoldDB" id="A0A0K2VF38"/>